<dbReference type="PROSITE" id="PS00893">
    <property type="entry name" value="NUDIX_BOX"/>
    <property type="match status" value="1"/>
</dbReference>
<dbReference type="InterPro" id="IPR020476">
    <property type="entry name" value="Nudix_hydrolase"/>
</dbReference>
<dbReference type="GO" id="GO:0016787">
    <property type="term" value="F:hydrolase activity"/>
    <property type="evidence" value="ECO:0007669"/>
    <property type="project" value="UniProtKB-KW"/>
</dbReference>
<feature type="domain" description="Nudix hydrolase" evidence="4">
    <location>
        <begin position="16"/>
        <end position="146"/>
    </location>
</feature>
<accession>A0A172ZAJ1</accession>
<keyword evidence="2 3" id="KW-0378">Hydrolase</keyword>
<keyword evidence="6" id="KW-1185">Reference proteome</keyword>
<dbReference type="PANTHER" id="PTHR43046">
    <property type="entry name" value="GDP-MANNOSE MANNOSYL HYDROLASE"/>
    <property type="match status" value="1"/>
</dbReference>
<dbReference type="KEGG" id="pbv:AR543_00455"/>
<dbReference type="STRING" id="1616788.AR543_00455"/>
<evidence type="ECO:0000259" key="4">
    <source>
        <dbReference type="PROSITE" id="PS51462"/>
    </source>
</evidence>
<evidence type="ECO:0000256" key="1">
    <source>
        <dbReference type="ARBA" id="ARBA00001946"/>
    </source>
</evidence>
<evidence type="ECO:0000256" key="3">
    <source>
        <dbReference type="RuleBase" id="RU003476"/>
    </source>
</evidence>
<reference evidence="5 6" key="2">
    <citation type="journal article" date="2016" name="Int. J. Syst. Evol. Microbiol.">
        <title>Paenibacillus bovis sp. nov., isolated from raw yak (Bos grunniens) milk.</title>
        <authorList>
            <person name="Gao C."/>
            <person name="Han J."/>
            <person name="Liu Z."/>
            <person name="Xu X."/>
            <person name="Hang F."/>
            <person name="Wu Z."/>
        </authorList>
    </citation>
    <scope>NUCLEOTIDE SEQUENCE [LARGE SCALE GENOMIC DNA]</scope>
    <source>
        <strain evidence="5 6">BD3526</strain>
    </source>
</reference>
<proteinExistence type="inferred from homology"/>
<gene>
    <name evidence="5" type="ORF">AR543_00455</name>
</gene>
<evidence type="ECO:0000256" key="2">
    <source>
        <dbReference type="ARBA" id="ARBA00022801"/>
    </source>
</evidence>
<sequence>MADYIGWIRSKVGPEHIITNFAGAIITNDKGEILLQKRRDNGQWGFPGGAMELGESAEDTVKREVMEETGHTIEIHYLQGVYTKYDYTYLNGDRSQTMLVAFVCRITGGERLQENEETRELRFFAPESAPPLFNRQNVDMLADFREGRKGVYR</sequence>
<name>A0A172ZAJ1_9BACL</name>
<dbReference type="Pfam" id="PF00293">
    <property type="entry name" value="NUDIX"/>
    <property type="match status" value="1"/>
</dbReference>
<dbReference type="PRINTS" id="PR00502">
    <property type="entry name" value="NUDIXFAMILY"/>
</dbReference>
<dbReference type="Proteomes" id="UP000078148">
    <property type="component" value="Chromosome"/>
</dbReference>
<dbReference type="CDD" id="cd04677">
    <property type="entry name" value="NUDIX_Hydrolase"/>
    <property type="match status" value="1"/>
</dbReference>
<dbReference type="OrthoDB" id="9787476at2"/>
<dbReference type="InterPro" id="IPR020084">
    <property type="entry name" value="NUDIX_hydrolase_CS"/>
</dbReference>
<dbReference type="PANTHER" id="PTHR43046:SF2">
    <property type="entry name" value="8-OXO-DGTP DIPHOSPHATASE-RELATED"/>
    <property type="match status" value="1"/>
</dbReference>
<evidence type="ECO:0000313" key="6">
    <source>
        <dbReference type="Proteomes" id="UP000078148"/>
    </source>
</evidence>
<dbReference type="RefSeq" id="WP_060530832.1">
    <property type="nucleotide sequence ID" value="NZ_CP013023.1"/>
</dbReference>
<evidence type="ECO:0000313" key="5">
    <source>
        <dbReference type="EMBL" id="ANF94651.1"/>
    </source>
</evidence>
<dbReference type="EMBL" id="CP013023">
    <property type="protein sequence ID" value="ANF94651.1"/>
    <property type="molecule type" value="Genomic_DNA"/>
</dbReference>
<protein>
    <submittedName>
        <fullName evidence="5">NTP pyrophosphohydrolase</fullName>
    </submittedName>
</protein>
<comment type="similarity">
    <text evidence="3">Belongs to the Nudix hydrolase family.</text>
</comment>
<dbReference type="AlphaFoldDB" id="A0A172ZAJ1"/>
<dbReference type="SUPFAM" id="SSF55811">
    <property type="entry name" value="Nudix"/>
    <property type="match status" value="1"/>
</dbReference>
<dbReference type="Gene3D" id="3.90.79.10">
    <property type="entry name" value="Nucleoside Triphosphate Pyrophosphohydrolase"/>
    <property type="match status" value="1"/>
</dbReference>
<reference evidence="6" key="1">
    <citation type="submission" date="2015-10" db="EMBL/GenBank/DDBJ databases">
        <title>Genome of Paenibacillus bovis sp. nov.</title>
        <authorList>
            <person name="Wu Z."/>
            <person name="Gao C."/>
            <person name="Liu Z."/>
            <person name="Zheng H."/>
        </authorList>
    </citation>
    <scope>NUCLEOTIDE SEQUENCE [LARGE SCALE GENOMIC DNA]</scope>
    <source>
        <strain evidence="6">BD3526</strain>
    </source>
</reference>
<dbReference type="InterPro" id="IPR015797">
    <property type="entry name" value="NUDIX_hydrolase-like_dom_sf"/>
</dbReference>
<comment type="cofactor">
    <cofactor evidence="1">
        <name>Mg(2+)</name>
        <dbReference type="ChEBI" id="CHEBI:18420"/>
    </cofactor>
</comment>
<organism evidence="5 6">
    <name type="scientific">Paenibacillus bovis</name>
    <dbReference type="NCBI Taxonomy" id="1616788"/>
    <lineage>
        <taxon>Bacteria</taxon>
        <taxon>Bacillati</taxon>
        <taxon>Bacillota</taxon>
        <taxon>Bacilli</taxon>
        <taxon>Bacillales</taxon>
        <taxon>Paenibacillaceae</taxon>
        <taxon>Paenibacillus</taxon>
    </lineage>
</organism>
<dbReference type="InterPro" id="IPR000086">
    <property type="entry name" value="NUDIX_hydrolase_dom"/>
</dbReference>
<dbReference type="PROSITE" id="PS51462">
    <property type="entry name" value="NUDIX"/>
    <property type="match status" value="1"/>
</dbReference>